<comment type="caution">
    <text evidence="3">The sequence shown here is derived from an EMBL/GenBank/DDBJ whole genome shotgun (WGS) entry which is preliminary data.</text>
</comment>
<proteinExistence type="predicted"/>
<keyword evidence="4" id="KW-1185">Reference proteome</keyword>
<dbReference type="PIRSF" id="PIRSF018266">
    <property type="entry name" value="FecR"/>
    <property type="match status" value="1"/>
</dbReference>
<dbReference type="Gene3D" id="2.60.120.1440">
    <property type="match status" value="1"/>
</dbReference>
<dbReference type="InterPro" id="IPR032508">
    <property type="entry name" value="FecR_C"/>
</dbReference>
<dbReference type="PANTHER" id="PTHR30273:SF2">
    <property type="entry name" value="PROTEIN FECR"/>
    <property type="match status" value="1"/>
</dbReference>
<evidence type="ECO:0000313" key="4">
    <source>
        <dbReference type="Proteomes" id="UP001595526"/>
    </source>
</evidence>
<sequence length="331" mass="37362">MMESDKLDRLIEKYLSGLATPAERDELLSWYRSQHPEAVTWESPHADEAERVKLRMLEGVLEQTVARPNKAVPAKPRGSSQWKVAAALLVGFSVVAFLLFRNNESAYDDKLIAEAPAQQAENRFIFLPDSSKVLLRPGSKLEYVTDFEGNTREVSLWGEGYFDIKSNPDKPFIIHTGKVKTRVLGTAFTIKASDRFEEVSVTVQRGEVLVQEEDRVLASLSSNEQVVYHEAASLNPQKNKVAAEESMQWAALDMRFDGMSFGDLVARLERRYDVRIKFEREELAACPVSGRFQGTESLEEVLDFLCATRSASYHKTNHNQLLIEGEGCQLQ</sequence>
<dbReference type="Pfam" id="PF16344">
    <property type="entry name" value="FecR_C"/>
    <property type="match status" value="1"/>
</dbReference>
<evidence type="ECO:0000259" key="1">
    <source>
        <dbReference type="Pfam" id="PF04773"/>
    </source>
</evidence>
<evidence type="ECO:0000259" key="2">
    <source>
        <dbReference type="Pfam" id="PF16344"/>
    </source>
</evidence>
<dbReference type="Pfam" id="PF04773">
    <property type="entry name" value="FecR"/>
    <property type="match status" value="1"/>
</dbReference>
<organism evidence="3 4">
    <name type="scientific">Parapedobacter deserti</name>
    <dbReference type="NCBI Taxonomy" id="1912957"/>
    <lineage>
        <taxon>Bacteria</taxon>
        <taxon>Pseudomonadati</taxon>
        <taxon>Bacteroidota</taxon>
        <taxon>Sphingobacteriia</taxon>
        <taxon>Sphingobacteriales</taxon>
        <taxon>Sphingobacteriaceae</taxon>
        <taxon>Parapedobacter</taxon>
    </lineage>
</organism>
<reference evidence="4" key="1">
    <citation type="journal article" date="2019" name="Int. J. Syst. Evol. Microbiol.">
        <title>The Global Catalogue of Microorganisms (GCM) 10K type strain sequencing project: providing services to taxonomists for standard genome sequencing and annotation.</title>
        <authorList>
            <consortium name="The Broad Institute Genomics Platform"/>
            <consortium name="The Broad Institute Genome Sequencing Center for Infectious Disease"/>
            <person name="Wu L."/>
            <person name="Ma J."/>
        </authorList>
    </citation>
    <scope>NUCLEOTIDE SEQUENCE [LARGE SCALE GENOMIC DNA]</scope>
    <source>
        <strain evidence="4">KCTC 52416</strain>
    </source>
</reference>
<dbReference type="Gene3D" id="3.55.50.30">
    <property type="match status" value="1"/>
</dbReference>
<dbReference type="EMBL" id="JBHRTA010000038">
    <property type="protein sequence ID" value="MFC3199127.1"/>
    <property type="molecule type" value="Genomic_DNA"/>
</dbReference>
<dbReference type="RefSeq" id="WP_379024445.1">
    <property type="nucleotide sequence ID" value="NZ_JBHRTA010000038.1"/>
</dbReference>
<accession>A0ABV7JPL3</accession>
<evidence type="ECO:0000313" key="3">
    <source>
        <dbReference type="EMBL" id="MFC3199127.1"/>
    </source>
</evidence>
<protein>
    <submittedName>
        <fullName evidence="3">FecR family protein</fullName>
    </submittedName>
</protein>
<gene>
    <name evidence="3" type="ORF">ACFOET_15995</name>
</gene>
<name>A0ABV7JPL3_9SPHI</name>
<dbReference type="PANTHER" id="PTHR30273">
    <property type="entry name" value="PERIPLASMIC SIGNAL SENSOR AND SIGMA FACTOR ACTIVATOR FECR-RELATED"/>
    <property type="match status" value="1"/>
</dbReference>
<dbReference type="InterPro" id="IPR012373">
    <property type="entry name" value="Ferrdict_sens_TM"/>
</dbReference>
<feature type="domain" description="FecR protein" evidence="1">
    <location>
        <begin position="120"/>
        <end position="208"/>
    </location>
</feature>
<dbReference type="Proteomes" id="UP001595526">
    <property type="component" value="Unassembled WGS sequence"/>
</dbReference>
<dbReference type="InterPro" id="IPR006860">
    <property type="entry name" value="FecR"/>
</dbReference>
<feature type="domain" description="Protein FecR C-terminal" evidence="2">
    <location>
        <begin position="254"/>
        <end position="321"/>
    </location>
</feature>